<dbReference type="Pfam" id="PF22725">
    <property type="entry name" value="GFO_IDH_MocA_C3"/>
    <property type="match status" value="1"/>
</dbReference>
<feature type="domain" description="Gfo/Idh/MocA-like oxidoreductase N-terminal" evidence="6">
    <location>
        <begin position="11"/>
        <end position="140"/>
    </location>
</feature>
<dbReference type="InterPro" id="IPR036291">
    <property type="entry name" value="NAD(P)-bd_dom_sf"/>
</dbReference>
<dbReference type="Gene3D" id="3.40.50.720">
    <property type="entry name" value="NAD(P)-binding Rossmann-like Domain"/>
    <property type="match status" value="1"/>
</dbReference>
<dbReference type="Pfam" id="PF01408">
    <property type="entry name" value="GFO_IDH_MocA"/>
    <property type="match status" value="1"/>
</dbReference>
<dbReference type="SUPFAM" id="SSF51735">
    <property type="entry name" value="NAD(P)-binding Rossmann-fold domains"/>
    <property type="match status" value="1"/>
</dbReference>
<sequence length="376" mass="41145">MAGTGKSLPHVRWGVLGTGWISTMFTTDLLAPRPDAPARHTIAALGSSSLEKGNAFVDKVWAKTPEQPRPQVYADYQGVYNDPNVDVVYVGTPHSLHKQNCLDAIAAGKHVLCEKPFTINEREAQEVVDAARRKGVFVMEAVWTRFFPLFKALHQEIHAKKSIGDVQRFFIDFGNKMPLDELPANSRLKDPALGAGALLDIGVYTLTYASIIMGDWKVGKEHPKIERVTSSLDIVNGIDEANVVVLDYASASGGKKTAVCSSTFRFRGAEEFARIEGTAGSIVLFGLGVSVPGGFRVIEGSRPQMGDADARVERVFNIEKPEGTLGFFWEADAVAEDISNDRTENATMPLDETLRMMKLMDGIRRAGGLSYPQDEQ</sequence>
<feature type="domain" description="GFO/IDH/MocA-like oxidoreductase" evidence="7">
    <location>
        <begin position="156"/>
        <end position="283"/>
    </location>
</feature>
<gene>
    <name evidence="8" type="ORF">CLO192961_LOCUS426815</name>
</gene>
<comment type="caution">
    <text evidence="8">The sequence shown here is derived from an EMBL/GenBank/DDBJ whole genome shotgun (WGS) entry which is preliminary data.</text>
</comment>
<evidence type="ECO:0000256" key="2">
    <source>
        <dbReference type="ARBA" id="ARBA00023002"/>
    </source>
</evidence>
<dbReference type="SUPFAM" id="SSF55347">
    <property type="entry name" value="Glyceraldehyde-3-phosphate dehydrogenase-like, C-terminal domain"/>
    <property type="match status" value="1"/>
</dbReference>
<dbReference type="InterPro" id="IPR000683">
    <property type="entry name" value="Gfo/Idh/MocA-like_OxRdtase_N"/>
</dbReference>
<evidence type="ECO:0000256" key="4">
    <source>
        <dbReference type="ARBA" id="ARBA00042988"/>
    </source>
</evidence>
<dbReference type="PANTHER" id="PTHR22604">
    <property type="entry name" value="OXIDOREDUCTASES"/>
    <property type="match status" value="1"/>
</dbReference>
<organism evidence="8 9">
    <name type="scientific">Bionectria ochroleuca</name>
    <name type="common">Gliocladium roseum</name>
    <dbReference type="NCBI Taxonomy" id="29856"/>
    <lineage>
        <taxon>Eukaryota</taxon>
        <taxon>Fungi</taxon>
        <taxon>Dikarya</taxon>
        <taxon>Ascomycota</taxon>
        <taxon>Pezizomycotina</taxon>
        <taxon>Sordariomycetes</taxon>
        <taxon>Hypocreomycetidae</taxon>
        <taxon>Hypocreales</taxon>
        <taxon>Bionectriaceae</taxon>
        <taxon>Clonostachys</taxon>
    </lineage>
</organism>
<dbReference type="PANTHER" id="PTHR22604:SF105">
    <property type="entry name" value="TRANS-1,2-DIHYDROBENZENE-1,2-DIOL DEHYDROGENASE"/>
    <property type="match status" value="1"/>
</dbReference>
<keyword evidence="9" id="KW-1185">Reference proteome</keyword>
<comment type="catalytic activity">
    <reaction evidence="5">
        <text>D-xylose + NADP(+) = D-xylono-1,5-lactone + NADPH + H(+)</text>
        <dbReference type="Rhea" id="RHEA:22000"/>
        <dbReference type="ChEBI" id="CHEBI:15378"/>
        <dbReference type="ChEBI" id="CHEBI:15867"/>
        <dbReference type="ChEBI" id="CHEBI:53455"/>
        <dbReference type="ChEBI" id="CHEBI:57783"/>
        <dbReference type="ChEBI" id="CHEBI:58349"/>
        <dbReference type="EC" id="1.1.1.179"/>
    </reaction>
</comment>
<keyword evidence="2" id="KW-0560">Oxidoreductase</keyword>
<protein>
    <recommendedName>
        <fullName evidence="3">D-xylose 1-dehydrogenase (NADP(+), D-xylono-1,5-lactone-forming)</fullName>
        <ecNumber evidence="3">1.1.1.179</ecNumber>
    </recommendedName>
    <alternativeName>
        <fullName evidence="4">D-xylose-NADP dehydrogenase</fullName>
    </alternativeName>
</protein>
<dbReference type="InterPro" id="IPR050984">
    <property type="entry name" value="Gfo/Idh/MocA_domain"/>
</dbReference>
<reference evidence="8 9" key="1">
    <citation type="submission" date="2019-06" db="EMBL/GenBank/DDBJ databases">
        <authorList>
            <person name="Broberg M."/>
        </authorList>
    </citation>
    <scope>NUCLEOTIDE SEQUENCE [LARGE SCALE GENOMIC DNA]</scope>
</reference>
<evidence type="ECO:0000259" key="6">
    <source>
        <dbReference type="Pfam" id="PF01408"/>
    </source>
</evidence>
<dbReference type="EC" id="1.1.1.179" evidence="3"/>
<proteinExistence type="inferred from homology"/>
<comment type="similarity">
    <text evidence="1">Belongs to the Gfo/Idh/MocA family.</text>
</comment>
<name>A0ABY6V085_BIOOC</name>
<dbReference type="EMBL" id="CABFNS010000919">
    <property type="protein sequence ID" value="VUC35729.1"/>
    <property type="molecule type" value="Genomic_DNA"/>
</dbReference>
<dbReference type="Gene3D" id="3.30.360.10">
    <property type="entry name" value="Dihydrodipicolinate Reductase, domain 2"/>
    <property type="match status" value="1"/>
</dbReference>
<accession>A0ABY6V085</accession>
<evidence type="ECO:0000256" key="1">
    <source>
        <dbReference type="ARBA" id="ARBA00010928"/>
    </source>
</evidence>
<dbReference type="InterPro" id="IPR055170">
    <property type="entry name" value="GFO_IDH_MocA-like_dom"/>
</dbReference>
<dbReference type="Proteomes" id="UP000766486">
    <property type="component" value="Unassembled WGS sequence"/>
</dbReference>
<evidence type="ECO:0000259" key="7">
    <source>
        <dbReference type="Pfam" id="PF22725"/>
    </source>
</evidence>
<evidence type="ECO:0000313" key="9">
    <source>
        <dbReference type="Proteomes" id="UP000766486"/>
    </source>
</evidence>
<evidence type="ECO:0000256" key="3">
    <source>
        <dbReference type="ARBA" id="ARBA00038984"/>
    </source>
</evidence>
<evidence type="ECO:0000256" key="5">
    <source>
        <dbReference type="ARBA" id="ARBA00049233"/>
    </source>
</evidence>
<evidence type="ECO:0000313" key="8">
    <source>
        <dbReference type="EMBL" id="VUC35729.1"/>
    </source>
</evidence>